<reference evidence="2" key="1">
    <citation type="submission" date="2020-02" db="EMBL/GenBank/DDBJ databases">
        <authorList>
            <person name="Meier V. D."/>
        </authorList>
    </citation>
    <scope>NUCLEOTIDE SEQUENCE</scope>
    <source>
        <strain evidence="2">AVDCRST_MAG75</strain>
    </source>
</reference>
<feature type="region of interest" description="Disordered" evidence="1">
    <location>
        <begin position="1"/>
        <end position="39"/>
    </location>
</feature>
<dbReference type="AlphaFoldDB" id="A0A6J4N8K5"/>
<dbReference type="EMBL" id="CADCUO010000060">
    <property type="protein sequence ID" value="CAA9380698.1"/>
    <property type="molecule type" value="Genomic_DNA"/>
</dbReference>
<dbReference type="InterPro" id="IPR027417">
    <property type="entry name" value="P-loop_NTPase"/>
</dbReference>
<evidence type="ECO:0000256" key="1">
    <source>
        <dbReference type="SAM" id="MobiDB-lite"/>
    </source>
</evidence>
<protein>
    <recommendedName>
        <fullName evidence="3">Sulfotransferase family protein</fullName>
    </recommendedName>
</protein>
<accession>A0A6J4N8K5</accession>
<feature type="compositionally biased region" description="Low complexity" evidence="1">
    <location>
        <begin position="20"/>
        <end position="30"/>
    </location>
</feature>
<sequence>MGSRANRASDGEPSPRCGLGWWPTTTPTGTKAVTSDTTPVPPLALGTRLLHIGIPKTGTTALQTAAAQHRAELAKHGVCYPGRRAGNHREAVCALMGRRLGWAGAGDYVPDIRLWEQLLAEVERRPDSRTLISHEFASESDDEQARRFRDSLGESIHVVITLRGFAWLLSSSWQQYVKAGRRQSFDRWLKAILVEMDRAPAPGFYKRNDQAAIVRRWADVVGPDRLTVVIADKQRPNQLTDAFEDMLGLPRGLLHTDDGGGLAANRSLSLPEAELIRKINSVFRAQDYSWQEYTGLIRNGAVARLLEGRRPAANEPKIVLPQWAAEKATEKARHYAEGIEAVGCRVIGDLTTLYAPIPSTPGKPVKIDTVPMDVAVQAMSGLLSASSGRGAFFDLESTISSPSVRRLSRSRRVRHWLQTSQVTANSSVADLLAVAGVRAASRLRSRLGR</sequence>
<proteinExistence type="predicted"/>
<dbReference type="Gene3D" id="3.40.50.300">
    <property type="entry name" value="P-loop containing nucleotide triphosphate hydrolases"/>
    <property type="match status" value="1"/>
</dbReference>
<evidence type="ECO:0008006" key="3">
    <source>
        <dbReference type="Google" id="ProtNLM"/>
    </source>
</evidence>
<name>A0A6J4N8K5_9ACTN</name>
<evidence type="ECO:0000313" key="2">
    <source>
        <dbReference type="EMBL" id="CAA9380698.1"/>
    </source>
</evidence>
<gene>
    <name evidence="2" type="ORF">AVDCRST_MAG75-926</name>
</gene>
<organism evidence="2">
    <name type="scientific">uncultured Propionibacteriaceae bacterium</name>
    <dbReference type="NCBI Taxonomy" id="257457"/>
    <lineage>
        <taxon>Bacteria</taxon>
        <taxon>Bacillati</taxon>
        <taxon>Actinomycetota</taxon>
        <taxon>Actinomycetes</taxon>
        <taxon>Propionibacteriales</taxon>
        <taxon>Propionibacteriaceae</taxon>
        <taxon>environmental samples</taxon>
    </lineage>
</organism>
<dbReference type="SUPFAM" id="SSF52540">
    <property type="entry name" value="P-loop containing nucleoside triphosphate hydrolases"/>
    <property type="match status" value="1"/>
</dbReference>